<evidence type="ECO:0000313" key="2">
    <source>
        <dbReference type="EMBL" id="OGM31658.1"/>
    </source>
</evidence>
<feature type="compositionally biased region" description="Acidic residues" evidence="1">
    <location>
        <begin position="133"/>
        <end position="147"/>
    </location>
</feature>
<accession>A0A1F7YY53</accession>
<proteinExistence type="predicted"/>
<dbReference type="AlphaFoldDB" id="A0A1F7YY53"/>
<feature type="region of interest" description="Disordered" evidence="1">
    <location>
        <begin position="133"/>
        <end position="154"/>
    </location>
</feature>
<dbReference type="Proteomes" id="UP000178870">
    <property type="component" value="Unassembled WGS sequence"/>
</dbReference>
<dbReference type="NCBIfam" id="TIGR04088">
    <property type="entry name" value="cognate_SipW"/>
    <property type="match status" value="1"/>
</dbReference>
<name>A0A1F7YY53_9BACT</name>
<sequence length="314" mass="33688">MINLKKIILSFITVLVAGGVVIAGTNAFFSDTEESKGNVLAAGAIDLGVDNHSYYNGLLNPGTTWRVDYDLDPLLGDDPSTPNVVETDFVIEPGRLFFDFHDLKPGDWGEDTISLHVKDNDSWLCADVTLTSDDDNGLTEPEGDDGDITPGPLGEGELADHVNFYWWADDGDNVFECVEEETPEGIVCNPRAEGSEHLLPAGPIGALNVGETAHVALADSLTNIWGDQGPLPGGEVRFVAKAWCFGTTEMTPYPQDGGNQQSGPDDRPVLCDGSAETNVTQTDSLTADIAFRAVQSRHNDKFLCRPELAPPTGP</sequence>
<dbReference type="Pfam" id="PF12389">
    <property type="entry name" value="Peptidase_M73"/>
    <property type="match status" value="1"/>
</dbReference>
<evidence type="ECO:0000256" key="1">
    <source>
        <dbReference type="SAM" id="MobiDB-lite"/>
    </source>
</evidence>
<evidence type="ECO:0000313" key="3">
    <source>
        <dbReference type="Proteomes" id="UP000178870"/>
    </source>
</evidence>
<organism evidence="2 3">
    <name type="scientific">Candidatus Woesebacteria bacterium RIFCSPHIGHO2_01_FULL_44_21</name>
    <dbReference type="NCBI Taxonomy" id="1802503"/>
    <lineage>
        <taxon>Bacteria</taxon>
        <taxon>Candidatus Woeseibacteriota</taxon>
    </lineage>
</organism>
<reference evidence="2 3" key="1">
    <citation type="journal article" date="2016" name="Nat. Commun.">
        <title>Thousands of microbial genomes shed light on interconnected biogeochemical processes in an aquifer system.</title>
        <authorList>
            <person name="Anantharaman K."/>
            <person name="Brown C.T."/>
            <person name="Hug L.A."/>
            <person name="Sharon I."/>
            <person name="Castelle C.J."/>
            <person name="Probst A.J."/>
            <person name="Thomas B.C."/>
            <person name="Singh A."/>
            <person name="Wilkins M.J."/>
            <person name="Karaoz U."/>
            <person name="Brodie E.L."/>
            <person name="Williams K.H."/>
            <person name="Hubbard S.S."/>
            <person name="Banfield J.F."/>
        </authorList>
    </citation>
    <scope>NUCLEOTIDE SEQUENCE [LARGE SCALE GENOMIC DNA]</scope>
</reference>
<dbReference type="InterPro" id="IPR022121">
    <property type="entry name" value="Peptidase_M73_camelysin"/>
</dbReference>
<dbReference type="InterPro" id="IPR023833">
    <property type="entry name" value="Signal_pept_SipW-depend-type"/>
</dbReference>
<comment type="caution">
    <text evidence="2">The sequence shown here is derived from an EMBL/GenBank/DDBJ whole genome shotgun (WGS) entry which is preliminary data.</text>
</comment>
<protein>
    <recommendedName>
        <fullName evidence="4">SipW-cognate class signal peptide</fullName>
    </recommendedName>
</protein>
<gene>
    <name evidence="2" type="ORF">A2803_04485</name>
</gene>
<feature type="region of interest" description="Disordered" evidence="1">
    <location>
        <begin position="252"/>
        <end position="278"/>
    </location>
</feature>
<dbReference type="EMBL" id="MGGP01000022">
    <property type="protein sequence ID" value="OGM31658.1"/>
    <property type="molecule type" value="Genomic_DNA"/>
</dbReference>
<evidence type="ECO:0008006" key="4">
    <source>
        <dbReference type="Google" id="ProtNLM"/>
    </source>
</evidence>